<dbReference type="GeneID" id="4561721"/>
<protein>
    <submittedName>
        <fullName evidence="1">Uncharacterized protein</fullName>
    </submittedName>
</protein>
<accession>J3K9J2</accession>
<keyword evidence="2" id="KW-1185">Reference proteome</keyword>
<dbReference type="InParanoid" id="J3K9J2"/>
<proteinExistence type="predicted"/>
<evidence type="ECO:0000313" key="2">
    <source>
        <dbReference type="Proteomes" id="UP000001261"/>
    </source>
</evidence>
<sequence length="195" mass="22157">MNNLNLLSVMNFLFVGRRAKTKVVYKLVRQRRREWACARCFPKPECVLHCNIANGRREDRKTKDNRLRSMEYMPVLIEVSSNFTKLVDWSILRILMGDQAEPVRPGASPGVCLPGKISSKPTLASCVVVRGRVDPPHRQHNPSSHLIELMPPGTVFSSTIAILRGCPLAIFTHRCFISKPHRLRSPWPRKSVVGH</sequence>
<dbReference type="EMBL" id="GG704912">
    <property type="protein sequence ID" value="EAS31576.3"/>
    <property type="molecule type" value="Genomic_DNA"/>
</dbReference>
<name>J3K9J2_COCIM</name>
<organism evidence="1 2">
    <name type="scientific">Coccidioides immitis (strain RS)</name>
    <name type="common">Valley fever fungus</name>
    <dbReference type="NCBI Taxonomy" id="246410"/>
    <lineage>
        <taxon>Eukaryota</taxon>
        <taxon>Fungi</taxon>
        <taxon>Dikarya</taxon>
        <taxon>Ascomycota</taxon>
        <taxon>Pezizomycotina</taxon>
        <taxon>Eurotiomycetes</taxon>
        <taxon>Eurotiomycetidae</taxon>
        <taxon>Onygenales</taxon>
        <taxon>Onygenaceae</taxon>
        <taxon>Coccidioides</taxon>
    </lineage>
</organism>
<reference evidence="2" key="2">
    <citation type="journal article" date="2010" name="Genome Res.">
        <title>Population genomic sequencing of Coccidioides fungi reveals recent hybridization and transposon control.</title>
        <authorList>
            <person name="Neafsey D.E."/>
            <person name="Barker B.M."/>
            <person name="Sharpton T.J."/>
            <person name="Stajich J.E."/>
            <person name="Park D.J."/>
            <person name="Whiston E."/>
            <person name="Hung C.-Y."/>
            <person name="McMahan C."/>
            <person name="White J."/>
            <person name="Sykes S."/>
            <person name="Heiman D."/>
            <person name="Young S."/>
            <person name="Zeng Q."/>
            <person name="Abouelleil A."/>
            <person name="Aftuck L."/>
            <person name="Bessette D."/>
            <person name="Brown A."/>
            <person name="FitzGerald M."/>
            <person name="Lui A."/>
            <person name="Macdonald J.P."/>
            <person name="Priest M."/>
            <person name="Orbach M.J."/>
            <person name="Galgiani J.N."/>
            <person name="Kirkland T.N."/>
            <person name="Cole G.T."/>
            <person name="Birren B.W."/>
            <person name="Henn M.R."/>
            <person name="Taylor J.W."/>
            <person name="Rounsley S.D."/>
        </authorList>
    </citation>
    <scope>GENOME REANNOTATION</scope>
    <source>
        <strain evidence="2">RS</strain>
    </source>
</reference>
<dbReference type="Proteomes" id="UP000001261">
    <property type="component" value="Unassembled WGS sequence"/>
</dbReference>
<dbReference type="VEuPathDB" id="FungiDB:CIMG_07055"/>
<reference evidence="2" key="1">
    <citation type="journal article" date="2009" name="Genome Res.">
        <title>Comparative genomic analyses of the human fungal pathogens Coccidioides and their relatives.</title>
        <authorList>
            <person name="Sharpton T.J."/>
            <person name="Stajich J.E."/>
            <person name="Rounsley S.D."/>
            <person name="Gardner M.J."/>
            <person name="Wortman J.R."/>
            <person name="Jordar V.S."/>
            <person name="Maiti R."/>
            <person name="Kodira C.D."/>
            <person name="Neafsey D.E."/>
            <person name="Zeng Q."/>
            <person name="Hung C.-Y."/>
            <person name="McMahan C."/>
            <person name="Muszewska A."/>
            <person name="Grynberg M."/>
            <person name="Mandel M.A."/>
            <person name="Kellner E.M."/>
            <person name="Barker B.M."/>
            <person name="Galgiani J.N."/>
            <person name="Orbach M.J."/>
            <person name="Kirkland T.N."/>
            <person name="Cole G.T."/>
            <person name="Henn M.R."/>
            <person name="Birren B.W."/>
            <person name="Taylor J.W."/>
        </authorList>
    </citation>
    <scope>NUCLEOTIDE SEQUENCE [LARGE SCALE GENOMIC DNA]</scope>
    <source>
        <strain evidence="2">RS</strain>
    </source>
</reference>
<dbReference type="RefSeq" id="XP_001243159.2">
    <property type="nucleotide sequence ID" value="XM_001243158.2"/>
</dbReference>
<evidence type="ECO:0000313" key="1">
    <source>
        <dbReference type="EMBL" id="EAS31576.3"/>
    </source>
</evidence>
<dbReference type="KEGG" id="cim:CIMG_07055"/>
<dbReference type="AlphaFoldDB" id="J3K9J2"/>
<gene>
    <name evidence="1" type="ORF">CIMG_07055</name>
</gene>